<dbReference type="RefSeq" id="WP_313985689.1">
    <property type="nucleotide sequence ID" value="NZ_JASJOS010000014.1"/>
</dbReference>
<sequence length="279" mass="33064">MDKSIFIILLYFILQVNTIAQNIPLSITLNQKADIRYSKAKKIEVHEHAYFGGSKPVPVTEYIQFLNKNNLVISEESLEKTKFFYNHKYTIDSLTGLKLFHASERWDPFLGHNLSLYVYHYDQHGFYIGVTHYSPDTLGRKISKTILKVNERGHPIDLAFFDSKDSLSKGPNSARYLYNQNQYILTHLSVDGKKVEKDTLVLNPLEDYKFKNPNKKFNQQGDLLWESISRNSYKLYEYKYDQQNNWLEKKEYIVTIDKNGKKKKKSERLYTRKIEYWDE</sequence>
<evidence type="ECO:0000313" key="1">
    <source>
        <dbReference type="EMBL" id="MDJ1484418.1"/>
    </source>
</evidence>
<evidence type="ECO:0000313" key="2">
    <source>
        <dbReference type="Proteomes" id="UP001241110"/>
    </source>
</evidence>
<dbReference type="AlphaFoldDB" id="A0AAE3QXQ8"/>
<dbReference type="EMBL" id="JASJOS010000014">
    <property type="protein sequence ID" value="MDJ1484418.1"/>
    <property type="molecule type" value="Genomic_DNA"/>
</dbReference>
<dbReference type="Proteomes" id="UP001241110">
    <property type="component" value="Unassembled WGS sequence"/>
</dbReference>
<organism evidence="1 2">
    <name type="scientific">Xanthocytophaga flava</name>
    <dbReference type="NCBI Taxonomy" id="3048013"/>
    <lineage>
        <taxon>Bacteria</taxon>
        <taxon>Pseudomonadati</taxon>
        <taxon>Bacteroidota</taxon>
        <taxon>Cytophagia</taxon>
        <taxon>Cytophagales</taxon>
        <taxon>Rhodocytophagaceae</taxon>
        <taxon>Xanthocytophaga</taxon>
    </lineage>
</organism>
<name>A0AAE3QXQ8_9BACT</name>
<accession>A0AAE3QXQ8</accession>
<comment type="caution">
    <text evidence="1">The sequence shown here is derived from an EMBL/GenBank/DDBJ whole genome shotgun (WGS) entry which is preliminary data.</text>
</comment>
<gene>
    <name evidence="1" type="ORF">QNI16_28225</name>
</gene>
<reference evidence="1" key="1">
    <citation type="submission" date="2023-05" db="EMBL/GenBank/DDBJ databases">
        <authorList>
            <person name="Zhang X."/>
        </authorList>
    </citation>
    <scope>NUCLEOTIDE SEQUENCE</scope>
    <source>
        <strain evidence="1">YF14B1</strain>
    </source>
</reference>
<protein>
    <submittedName>
        <fullName evidence="1">Uncharacterized protein</fullName>
    </submittedName>
</protein>
<proteinExistence type="predicted"/>